<proteinExistence type="predicted"/>
<evidence type="ECO:0000256" key="2">
    <source>
        <dbReference type="SAM" id="SignalP"/>
    </source>
</evidence>
<dbReference type="GO" id="GO:0004197">
    <property type="term" value="F:cysteine-type endopeptidase activity"/>
    <property type="evidence" value="ECO:0007669"/>
    <property type="project" value="InterPro"/>
</dbReference>
<evidence type="ECO:0000313" key="4">
    <source>
        <dbReference type="EMBL" id="QOZ69675.1"/>
    </source>
</evidence>
<protein>
    <submittedName>
        <fullName evidence="4">Caspase family protein</fullName>
    </submittedName>
</protein>
<dbReference type="RefSeq" id="WP_092213934.1">
    <property type="nucleotide sequence ID" value="NZ_CP030050.1"/>
</dbReference>
<name>A0AAE7NUE8_9BRAD</name>
<dbReference type="PANTHER" id="PTHR22576">
    <property type="entry name" value="MUCOSA ASSOCIATED LYMPHOID TISSUE LYMPHOMA TRANSLOCATION PROTEIN 1/PARACASPASE"/>
    <property type="match status" value="1"/>
</dbReference>
<evidence type="ECO:0000256" key="1">
    <source>
        <dbReference type="SAM" id="MobiDB-lite"/>
    </source>
</evidence>
<dbReference type="GO" id="GO:0006508">
    <property type="term" value="P:proteolysis"/>
    <property type="evidence" value="ECO:0007669"/>
    <property type="project" value="InterPro"/>
</dbReference>
<dbReference type="KEGG" id="barh:WN72_27660"/>
<dbReference type="InterPro" id="IPR011600">
    <property type="entry name" value="Pept_C14_caspase"/>
</dbReference>
<dbReference type="EMBL" id="CP030050">
    <property type="protein sequence ID" value="QOZ69675.1"/>
    <property type="molecule type" value="Genomic_DNA"/>
</dbReference>
<organism evidence="4 5">
    <name type="scientific">Bradyrhizobium arachidis</name>
    <dbReference type="NCBI Taxonomy" id="858423"/>
    <lineage>
        <taxon>Bacteria</taxon>
        <taxon>Pseudomonadati</taxon>
        <taxon>Pseudomonadota</taxon>
        <taxon>Alphaproteobacteria</taxon>
        <taxon>Hyphomicrobiales</taxon>
        <taxon>Nitrobacteraceae</taxon>
        <taxon>Bradyrhizobium</taxon>
    </lineage>
</organism>
<feature type="chain" id="PRO_5041919806" evidence="2">
    <location>
        <begin position="24"/>
        <end position="587"/>
    </location>
</feature>
<dbReference type="InterPro" id="IPR052039">
    <property type="entry name" value="Caspase-related_regulators"/>
</dbReference>
<accession>A0AAE7NUE8</accession>
<gene>
    <name evidence="4" type="ORF">WN72_27660</name>
</gene>
<dbReference type="Proteomes" id="UP000594015">
    <property type="component" value="Chromosome"/>
</dbReference>
<reference evidence="4 5" key="1">
    <citation type="submission" date="2018-06" db="EMBL/GenBank/DDBJ databases">
        <title>Comparative genomics of Bradyrhizobium nodulating Arachidis hypogaea.</title>
        <authorList>
            <person name="Li Y."/>
        </authorList>
    </citation>
    <scope>NUCLEOTIDE SEQUENCE [LARGE SCALE GENOMIC DNA]</scope>
    <source>
        <strain evidence="4 5">CCBAU 051107</strain>
    </source>
</reference>
<dbReference type="Pfam" id="PF00656">
    <property type="entry name" value="Peptidase_C14"/>
    <property type="match status" value="1"/>
</dbReference>
<evidence type="ECO:0000259" key="3">
    <source>
        <dbReference type="PROSITE" id="PS50208"/>
    </source>
</evidence>
<evidence type="ECO:0000313" key="5">
    <source>
        <dbReference type="Proteomes" id="UP000594015"/>
    </source>
</evidence>
<dbReference type="AlphaFoldDB" id="A0AAE7NUE8"/>
<feature type="compositionally biased region" description="Basic and acidic residues" evidence="1">
    <location>
        <begin position="521"/>
        <end position="542"/>
    </location>
</feature>
<dbReference type="SUPFAM" id="SSF52129">
    <property type="entry name" value="Caspase-like"/>
    <property type="match status" value="1"/>
</dbReference>
<sequence>MGATRIFLVLLTFICLDCGGAHAEKRVALVIGNSAYKSAPRLANPVNDASLVGGMLKRAGFDQVDIKLDLNAAEMRRALRDFGARTREADVAVVYYAGHGIELDGVNYLIPTDASLETDSDVLDETLPLDRALFAVEPAKQLRLVILDACRDNPFAKTMKRTMAARSIGRGLAKVEPTSPNTMIAFAAKAGSTASDGDSKNSPFAAALVERLPTPGLDLRKAFGFIRDDVLKNTGYKQEPYVYGSLGGDDVSLVPAKPAVTTGPQANPQDAIRRDYELALQAGNRDAWEAFLQAYPDGFYAGLARAQLKNVAAEEARAATAEKARQAEEAKTRLAAERANKAEQEKAAAAARVAEEKRLAAEKAKQVEEAKAAAAEQRRLQAEAAAAKVLADKQKPAEGEQKVAAIAPPSASARPTMSTEELTKVLQLELHRVGCHPAPADGIWTASSQAALAQYNKYAGTKFDERLLGYDVLDAVKAKQSRVCPLVCDHGFKASGDACVKIACRAGYRVNDDNECAKVQENKPDAARNDASKRDMERKKVESAPAKPQASGQVICNTGGCRRVRPGCRVVQKWGGSAASYQVEECN</sequence>
<dbReference type="PROSITE" id="PS50208">
    <property type="entry name" value="CASPASE_P20"/>
    <property type="match status" value="1"/>
</dbReference>
<feature type="region of interest" description="Disordered" evidence="1">
    <location>
        <begin position="323"/>
        <end position="342"/>
    </location>
</feature>
<dbReference type="PANTHER" id="PTHR22576:SF37">
    <property type="entry name" value="MUCOSA-ASSOCIATED LYMPHOID TISSUE LYMPHOMA TRANSLOCATION PROTEIN 1"/>
    <property type="match status" value="1"/>
</dbReference>
<dbReference type="Gene3D" id="3.40.50.1460">
    <property type="match status" value="1"/>
</dbReference>
<keyword evidence="2" id="KW-0732">Signal</keyword>
<feature type="signal peptide" evidence="2">
    <location>
        <begin position="1"/>
        <end position="23"/>
    </location>
</feature>
<feature type="domain" description="Caspase family p20" evidence="3">
    <location>
        <begin position="24"/>
        <end position="154"/>
    </location>
</feature>
<dbReference type="InterPro" id="IPR001309">
    <property type="entry name" value="Pept_C14_p20"/>
</dbReference>
<feature type="region of interest" description="Disordered" evidence="1">
    <location>
        <begin position="521"/>
        <end position="552"/>
    </location>
</feature>
<dbReference type="InterPro" id="IPR029030">
    <property type="entry name" value="Caspase-like_dom_sf"/>
</dbReference>